<sequence length="393" mass="45943">MMDMARWKHLFASWNPEDTRWLKDPKVRVLTSKLLKKQNILREFITTERNHCEILILLQQYFHANLKKERIFVNEGDVQFISPLVLETLLKFHLNLLEKLKKRMEEGVVIITISDIIVAELSNNGMVQGVLRAYTELCSSKEKCKKMYDFNLKNSPKFRHYCAKYNADPKYKHKDFKSCLDLVAQRITKYPLLFDAITKAEANHNLYFQEKKAAEVVKNFVGKIDESLSMFEIYKRWEAIRQHVDRTSIGKFEGSLFSLNDLLFQDSTDPRKVLCIGRVSYKGVEATHSLILVLFDDILVLFVFRGGRIYFFDLDKHYAVLNIQKTLVRKIERQNAVSILYNDKRYPDLVTVCFNNLTDLEQWNLALETAKKQPIGNIRKAPVGNSMSPPFNN</sequence>
<organism evidence="1 2">
    <name type="scientific">Rhabditophanes sp. KR3021</name>
    <dbReference type="NCBI Taxonomy" id="114890"/>
    <lineage>
        <taxon>Eukaryota</taxon>
        <taxon>Metazoa</taxon>
        <taxon>Ecdysozoa</taxon>
        <taxon>Nematoda</taxon>
        <taxon>Chromadorea</taxon>
        <taxon>Rhabditida</taxon>
        <taxon>Tylenchina</taxon>
        <taxon>Panagrolaimomorpha</taxon>
        <taxon>Strongyloidoidea</taxon>
        <taxon>Alloionematidae</taxon>
        <taxon>Rhabditophanes</taxon>
    </lineage>
</organism>
<reference evidence="2" key="1">
    <citation type="submission" date="2016-11" db="UniProtKB">
        <authorList>
            <consortium name="WormBaseParasite"/>
        </authorList>
    </citation>
    <scope>IDENTIFICATION</scope>
    <source>
        <strain evidence="2">KR3021</strain>
    </source>
</reference>
<evidence type="ECO:0000313" key="2">
    <source>
        <dbReference type="WBParaSite" id="RSKR_0000129000.1"/>
    </source>
</evidence>
<evidence type="ECO:0000313" key="1">
    <source>
        <dbReference type="Proteomes" id="UP000095286"/>
    </source>
</evidence>
<protein>
    <submittedName>
        <fullName evidence="2">DH domain-containing protein</fullName>
    </submittedName>
</protein>
<dbReference type="Proteomes" id="UP000095286">
    <property type="component" value="Unplaced"/>
</dbReference>
<dbReference type="WBParaSite" id="RSKR_0000129000.1">
    <property type="protein sequence ID" value="RSKR_0000129000.1"/>
    <property type="gene ID" value="RSKR_0000129000"/>
</dbReference>
<accession>A0AC35TJB6</accession>
<name>A0AC35TJB6_9BILA</name>
<proteinExistence type="predicted"/>